<dbReference type="RefSeq" id="WP_011166598.1">
    <property type="nucleotide sequence ID" value="NZ_JFDO01000017.1"/>
</dbReference>
<dbReference type="Proteomes" id="UP000028533">
    <property type="component" value="Unassembled WGS sequence"/>
</dbReference>
<dbReference type="PRINTS" id="PR01727">
    <property type="entry name" value="DNABINDINGHU"/>
</dbReference>
<proteinExistence type="inferred from homology"/>
<evidence type="ECO:0000256" key="3">
    <source>
        <dbReference type="RuleBase" id="RU003939"/>
    </source>
</evidence>
<accession>A0A084EM53</accession>
<dbReference type="Pfam" id="PF00216">
    <property type="entry name" value="Bac_DNA_binding"/>
    <property type="match status" value="1"/>
</dbReference>
<reference evidence="4 5" key="1">
    <citation type="submission" date="2014-02" db="EMBL/GenBank/DDBJ databases">
        <title>Genome sequence of Mycoplasma capricolum subsp. capricolum strain 14232.</title>
        <authorList>
            <person name="Sirand-Pugnet P."/>
            <person name="Breton M."/>
            <person name="Dordet-Frisoni E."/>
            <person name="Baranowski E."/>
            <person name="Barre A."/>
            <person name="Couture C."/>
            <person name="Dupuy V."/>
            <person name="Gaurivaud P."/>
            <person name="Jacob D."/>
            <person name="Lemaitre C."/>
            <person name="Manso-Silvan L."/>
            <person name="Nikolski M."/>
            <person name="Nouvel L.-X."/>
            <person name="Poumarat F."/>
            <person name="Tardy F."/>
            <person name="Thebault P."/>
            <person name="Theil S."/>
            <person name="Citti C."/>
            <person name="Thiaucourt F."/>
            <person name="Blanchard A."/>
        </authorList>
    </citation>
    <scope>NUCLEOTIDE SEQUENCE [LARGE SCALE GENOMIC DNA]</scope>
    <source>
        <strain evidence="4 5">14232</strain>
    </source>
</reference>
<gene>
    <name evidence="4" type="ORF">MCAPa_5380</name>
</gene>
<keyword evidence="2 4" id="KW-0238">DNA-binding</keyword>
<dbReference type="GO" id="GO:0030261">
    <property type="term" value="P:chromosome condensation"/>
    <property type="evidence" value="ECO:0007669"/>
    <property type="project" value="UniProtKB-KW"/>
</dbReference>
<dbReference type="GO" id="GO:0030527">
    <property type="term" value="F:structural constituent of chromatin"/>
    <property type="evidence" value="ECO:0007669"/>
    <property type="project" value="InterPro"/>
</dbReference>
<dbReference type="PROSITE" id="PS00045">
    <property type="entry name" value="HISTONE_LIKE"/>
    <property type="match status" value="1"/>
</dbReference>
<dbReference type="SMART" id="SM00411">
    <property type="entry name" value="BHL"/>
    <property type="match status" value="1"/>
</dbReference>
<evidence type="ECO:0000313" key="4">
    <source>
        <dbReference type="EMBL" id="KEZ19045.1"/>
    </source>
</evidence>
<evidence type="ECO:0000256" key="2">
    <source>
        <dbReference type="ARBA" id="ARBA00023125"/>
    </source>
</evidence>
<name>A0A084EM53_MYCCA</name>
<dbReference type="PANTHER" id="PTHR33175:SF3">
    <property type="entry name" value="DNA-BINDING PROTEIN HU-BETA"/>
    <property type="match status" value="1"/>
</dbReference>
<evidence type="ECO:0000256" key="1">
    <source>
        <dbReference type="ARBA" id="ARBA00023067"/>
    </source>
</evidence>
<comment type="caution">
    <text evidence="4">The sequence shown here is derived from an EMBL/GenBank/DDBJ whole genome shotgun (WGS) entry which is preliminary data.</text>
</comment>
<sequence length="90" mass="10056">MTKKELIEEIIINENISKVDAEKVVNRIFQTISKHLIEGKEVSVAGFGKFVISERSSREGVNPSTGEKIIIPASRSARFKPAKQLKESLM</sequence>
<dbReference type="GeneID" id="23778469"/>
<dbReference type="InterPro" id="IPR000119">
    <property type="entry name" value="Hist_DNA-bd"/>
</dbReference>
<dbReference type="GO" id="GO:0003677">
    <property type="term" value="F:DNA binding"/>
    <property type="evidence" value="ECO:0007669"/>
    <property type="project" value="UniProtKB-KW"/>
</dbReference>
<dbReference type="InterPro" id="IPR010992">
    <property type="entry name" value="IHF-like_DNA-bd_dom_sf"/>
</dbReference>
<protein>
    <submittedName>
        <fullName evidence="4">DNA-binding protein HU</fullName>
    </submittedName>
</protein>
<dbReference type="SUPFAM" id="SSF47729">
    <property type="entry name" value="IHF-like DNA-binding proteins"/>
    <property type="match status" value="1"/>
</dbReference>
<organism evidence="4 5">
    <name type="scientific">Mycoplasma capricolum subsp. capricolum 14232</name>
    <dbReference type="NCBI Taxonomy" id="1188238"/>
    <lineage>
        <taxon>Bacteria</taxon>
        <taxon>Bacillati</taxon>
        <taxon>Mycoplasmatota</taxon>
        <taxon>Mollicutes</taxon>
        <taxon>Mycoplasmataceae</taxon>
        <taxon>Mycoplasma</taxon>
    </lineage>
</organism>
<dbReference type="InterPro" id="IPR020816">
    <property type="entry name" value="Histone-like_DNA-bd_CS"/>
</dbReference>
<keyword evidence="1" id="KW-0226">DNA condensation</keyword>
<evidence type="ECO:0000313" key="5">
    <source>
        <dbReference type="Proteomes" id="UP000028533"/>
    </source>
</evidence>
<dbReference type="EMBL" id="JFDO01000017">
    <property type="protein sequence ID" value="KEZ19045.1"/>
    <property type="molecule type" value="Genomic_DNA"/>
</dbReference>
<dbReference type="AlphaFoldDB" id="A0A084EM53"/>
<dbReference type="CDD" id="cd13831">
    <property type="entry name" value="HU"/>
    <property type="match status" value="1"/>
</dbReference>
<comment type="similarity">
    <text evidence="3">Belongs to the bacterial histone-like protein family.</text>
</comment>
<dbReference type="Gene3D" id="4.10.520.10">
    <property type="entry name" value="IHF-like DNA-binding proteins"/>
    <property type="match status" value="1"/>
</dbReference>
<dbReference type="PANTHER" id="PTHR33175">
    <property type="entry name" value="DNA-BINDING PROTEIN HU"/>
    <property type="match status" value="1"/>
</dbReference>